<gene>
    <name evidence="4" type="ORF">M0R45_005764</name>
</gene>
<accession>A0AAW1YNJ3</accession>
<name>A0AAW1YNJ3_RUBAR</name>
<dbReference type="Gene3D" id="3.40.50.720">
    <property type="entry name" value="NAD(P)-binding Rossmann-like Domain"/>
    <property type="match status" value="1"/>
</dbReference>
<dbReference type="SUPFAM" id="SSF51735">
    <property type="entry name" value="NAD(P)-binding Rossmann-fold domains"/>
    <property type="match status" value="1"/>
</dbReference>
<dbReference type="GO" id="GO:0016491">
    <property type="term" value="F:oxidoreductase activity"/>
    <property type="evidence" value="ECO:0007669"/>
    <property type="project" value="UniProtKB-KW"/>
</dbReference>
<dbReference type="PANTHER" id="PTHR43490:SF98">
    <property type="entry name" value="OS02G0640600 PROTEIN"/>
    <property type="match status" value="1"/>
</dbReference>
<dbReference type="AlphaFoldDB" id="A0AAW1YNJ3"/>
<organism evidence="4 5">
    <name type="scientific">Rubus argutus</name>
    <name type="common">Southern blackberry</name>
    <dbReference type="NCBI Taxonomy" id="59490"/>
    <lineage>
        <taxon>Eukaryota</taxon>
        <taxon>Viridiplantae</taxon>
        <taxon>Streptophyta</taxon>
        <taxon>Embryophyta</taxon>
        <taxon>Tracheophyta</taxon>
        <taxon>Spermatophyta</taxon>
        <taxon>Magnoliopsida</taxon>
        <taxon>eudicotyledons</taxon>
        <taxon>Gunneridae</taxon>
        <taxon>Pentapetalae</taxon>
        <taxon>rosids</taxon>
        <taxon>fabids</taxon>
        <taxon>Rosales</taxon>
        <taxon>Rosaceae</taxon>
        <taxon>Rosoideae</taxon>
        <taxon>Rosoideae incertae sedis</taxon>
        <taxon>Rubus</taxon>
    </lineage>
</organism>
<comment type="caution">
    <text evidence="4">The sequence shown here is derived from an EMBL/GenBank/DDBJ whole genome shotgun (WGS) entry which is preliminary data.</text>
</comment>
<comment type="similarity">
    <text evidence="1">Belongs to the short-chain dehydrogenases/reductases (SDR) family.</text>
</comment>
<dbReference type="EMBL" id="JBEDUW010000001">
    <property type="protein sequence ID" value="KAK9950265.1"/>
    <property type="molecule type" value="Genomic_DNA"/>
</dbReference>
<keyword evidence="5" id="KW-1185">Reference proteome</keyword>
<sequence>MLHTKGWPDSLSGYILSKAALNAYTRIMAEKYLKFCANCVHPGFVKTASTFDAGDLTIDEAAVSIVRLAMLPNGSPSGLYFSSQEVSSFEFDRIT</sequence>
<keyword evidence="2" id="KW-0521">NADP</keyword>
<evidence type="ECO:0000256" key="2">
    <source>
        <dbReference type="ARBA" id="ARBA00022857"/>
    </source>
</evidence>
<evidence type="ECO:0000313" key="5">
    <source>
        <dbReference type="Proteomes" id="UP001457282"/>
    </source>
</evidence>
<dbReference type="InterPro" id="IPR036291">
    <property type="entry name" value="NAD(P)-bd_dom_sf"/>
</dbReference>
<proteinExistence type="inferred from homology"/>
<evidence type="ECO:0000313" key="4">
    <source>
        <dbReference type="EMBL" id="KAK9950265.1"/>
    </source>
</evidence>
<evidence type="ECO:0000256" key="1">
    <source>
        <dbReference type="ARBA" id="ARBA00006484"/>
    </source>
</evidence>
<keyword evidence="3" id="KW-0560">Oxidoreductase</keyword>
<evidence type="ECO:0000256" key="3">
    <source>
        <dbReference type="ARBA" id="ARBA00023002"/>
    </source>
</evidence>
<protein>
    <submittedName>
        <fullName evidence="4">Uncharacterized protein</fullName>
    </submittedName>
</protein>
<dbReference type="GO" id="GO:0016020">
    <property type="term" value="C:membrane"/>
    <property type="evidence" value="ECO:0007669"/>
    <property type="project" value="TreeGrafter"/>
</dbReference>
<dbReference type="Proteomes" id="UP001457282">
    <property type="component" value="Unassembled WGS sequence"/>
</dbReference>
<dbReference type="PANTHER" id="PTHR43490">
    <property type="entry name" value="(+)-NEOMENTHOL DEHYDROGENASE"/>
    <property type="match status" value="1"/>
</dbReference>
<reference evidence="4 5" key="1">
    <citation type="journal article" date="2023" name="G3 (Bethesda)">
        <title>A chromosome-length genome assembly and annotation of blackberry (Rubus argutus, cv. 'Hillquist').</title>
        <authorList>
            <person name="Bruna T."/>
            <person name="Aryal R."/>
            <person name="Dudchenko O."/>
            <person name="Sargent D.J."/>
            <person name="Mead D."/>
            <person name="Buti M."/>
            <person name="Cavallini A."/>
            <person name="Hytonen T."/>
            <person name="Andres J."/>
            <person name="Pham M."/>
            <person name="Weisz D."/>
            <person name="Mascagni F."/>
            <person name="Usai G."/>
            <person name="Natali L."/>
            <person name="Bassil N."/>
            <person name="Fernandez G.E."/>
            <person name="Lomsadze A."/>
            <person name="Armour M."/>
            <person name="Olukolu B."/>
            <person name="Poorten T."/>
            <person name="Britton C."/>
            <person name="Davik J."/>
            <person name="Ashrafi H."/>
            <person name="Aiden E.L."/>
            <person name="Borodovsky M."/>
            <person name="Worthington M."/>
        </authorList>
    </citation>
    <scope>NUCLEOTIDE SEQUENCE [LARGE SCALE GENOMIC DNA]</scope>
    <source>
        <strain evidence="4">PI 553951</strain>
    </source>
</reference>